<feature type="chain" id="PRO_5010855386" description="Alpha-galactosidase" evidence="10">
    <location>
        <begin position="19"/>
        <end position="629"/>
    </location>
</feature>
<dbReference type="CDD" id="cd14792">
    <property type="entry name" value="GH27"/>
    <property type="match status" value="1"/>
</dbReference>
<feature type="domain" description="Alpha galactosidase C-terminal" evidence="11">
    <location>
        <begin position="304"/>
        <end position="377"/>
    </location>
</feature>
<dbReference type="FunCoup" id="A0A1X2H2R4">
    <property type="interactions" value="186"/>
</dbReference>
<reference evidence="12 13" key="1">
    <citation type="submission" date="2016-07" db="EMBL/GenBank/DDBJ databases">
        <title>Pervasive Adenine N6-methylation of Active Genes in Fungi.</title>
        <authorList>
            <consortium name="DOE Joint Genome Institute"/>
            <person name="Mondo S.J."/>
            <person name="Dannebaum R.O."/>
            <person name="Kuo R.C."/>
            <person name="Labutti K."/>
            <person name="Haridas S."/>
            <person name="Kuo A."/>
            <person name="Salamov A."/>
            <person name="Ahrendt S.R."/>
            <person name="Lipzen A."/>
            <person name="Sullivan W."/>
            <person name="Andreopoulos W.B."/>
            <person name="Clum A."/>
            <person name="Lindquist E."/>
            <person name="Daum C."/>
            <person name="Ramamoorthy G.K."/>
            <person name="Gryganskyi A."/>
            <person name="Culley D."/>
            <person name="Magnuson J.K."/>
            <person name="James T.Y."/>
            <person name="O'Malley M.A."/>
            <person name="Stajich J.E."/>
            <person name="Spatafora J.W."/>
            <person name="Visel A."/>
            <person name="Grigoriev I.V."/>
        </authorList>
    </citation>
    <scope>NUCLEOTIDE SEQUENCE [LARGE SCALE GENOMIC DNA]</scope>
    <source>
        <strain evidence="12 13">NRRL 2496</strain>
    </source>
</reference>
<dbReference type="Pfam" id="PF17801">
    <property type="entry name" value="Melibiase_C"/>
    <property type="match status" value="1"/>
</dbReference>
<keyword evidence="13" id="KW-1185">Reference proteome</keyword>
<gene>
    <name evidence="12" type="ORF">BCR43DRAFT_497787</name>
</gene>
<dbReference type="InterPro" id="IPR013780">
    <property type="entry name" value="Glyco_hydro_b"/>
</dbReference>
<dbReference type="InParanoid" id="A0A1X2H2R4"/>
<evidence type="ECO:0000256" key="1">
    <source>
        <dbReference type="ARBA" id="ARBA00001255"/>
    </source>
</evidence>
<dbReference type="InterPro" id="IPR002241">
    <property type="entry name" value="Glyco_hydro_27"/>
</dbReference>
<dbReference type="OrthoDB" id="5795902at2759"/>
<dbReference type="EMBL" id="MCGN01000010">
    <property type="protein sequence ID" value="ORY92102.1"/>
    <property type="molecule type" value="Genomic_DNA"/>
</dbReference>
<name>A0A1X2H2R4_SYNRA</name>
<evidence type="ECO:0000313" key="13">
    <source>
        <dbReference type="Proteomes" id="UP000242180"/>
    </source>
</evidence>
<keyword evidence="9" id="KW-0472">Membrane</keyword>
<keyword evidence="5 8" id="KW-0378">Hydrolase</keyword>
<dbReference type="PANTHER" id="PTHR11452:SF75">
    <property type="entry name" value="ALPHA-GALACTOSIDASE MEL1"/>
    <property type="match status" value="1"/>
</dbReference>
<comment type="similarity">
    <text evidence="2 8">Belongs to the glycosyl hydrolase 27 family.</text>
</comment>
<evidence type="ECO:0000256" key="10">
    <source>
        <dbReference type="SAM" id="SignalP"/>
    </source>
</evidence>
<evidence type="ECO:0000256" key="3">
    <source>
        <dbReference type="ARBA" id="ARBA00012755"/>
    </source>
</evidence>
<sequence length="629" mass="70428">MIHLLSLLLLLCCYHVLAEESAMARTPPMGWNSWNKYGCEIHQDLIKETVDTMVDRGFKAAGYSYVNLDDCWQSNERHDNGTILIDTVAFPDGMKALGDYIHDKGLQFGIYSSAGRKTCAGRVASLGFETQDAASYAEWGIDYLKYDNCNYDEGLAAEPRFEQMRVALNATGRDIFYSICTWGVENTWEWAPSVGHSFRTHDDIYNGWKSIVEILDVHAKVVHLGGIGHWADPDMLEIGNGQLTTEESRTHFSLWAAMKAPLILGSNLKDMAPELFDIVTHAQVIAINQDALGMPATRMRHARHDHDVWAGPLSDGKAVAVLINFKSYPVTFTLDYLGSFYTGPAATFHDVWSNVTRRLDQTDNATTTLPAHGCALHVLANGTWSPRQRESASVPALREDDRASRRYEAEDLVNQVHGLARRKGCKLCSGGAYVMALGNVNRPQTGSVTFRNITALANPYGTIQSFRLTVGYLDCFSWSTCGDFFTRRWHTRISLVEGNTTVSQLWVALKSKRNPTVVSLYTAGVRLVPGKSYDIAFENPDGYAASVDYIELTLVGEDSDPTAGLFPVSGSHDRLAAYHSDVPRILADFGWEIFFLLVALSLQGWLLCIVWQWWIAKRRRNDNRYIYCR</sequence>
<keyword evidence="9" id="KW-1133">Transmembrane helix</keyword>
<evidence type="ECO:0000256" key="6">
    <source>
        <dbReference type="ARBA" id="ARBA00023157"/>
    </source>
</evidence>
<dbReference type="InterPro" id="IPR017853">
    <property type="entry name" value="GH"/>
</dbReference>
<comment type="caution">
    <text evidence="12">The sequence shown here is derived from an EMBL/GenBank/DDBJ whole genome shotgun (WGS) entry which is preliminary data.</text>
</comment>
<dbReference type="STRING" id="13706.A0A1X2H2R4"/>
<dbReference type="AlphaFoldDB" id="A0A1X2H2R4"/>
<evidence type="ECO:0000259" key="11">
    <source>
        <dbReference type="Pfam" id="PF17801"/>
    </source>
</evidence>
<dbReference type="Gene3D" id="2.60.120.260">
    <property type="entry name" value="Galactose-binding domain-like"/>
    <property type="match status" value="1"/>
</dbReference>
<dbReference type="Gene3D" id="2.60.40.1180">
    <property type="entry name" value="Golgi alpha-mannosidase II"/>
    <property type="match status" value="1"/>
</dbReference>
<dbReference type="EC" id="3.2.1.22" evidence="3 8"/>
<evidence type="ECO:0000256" key="9">
    <source>
        <dbReference type="SAM" id="Phobius"/>
    </source>
</evidence>
<feature type="transmembrane region" description="Helical" evidence="9">
    <location>
        <begin position="593"/>
        <end position="615"/>
    </location>
</feature>
<dbReference type="PRINTS" id="PR00740">
    <property type="entry name" value="GLHYDRLASE27"/>
</dbReference>
<accession>A0A1X2H2R4</accession>
<dbReference type="SUPFAM" id="SSF51445">
    <property type="entry name" value="(Trans)glycosidases"/>
    <property type="match status" value="1"/>
</dbReference>
<dbReference type="Gene3D" id="3.20.20.70">
    <property type="entry name" value="Aldolase class I"/>
    <property type="match status" value="1"/>
</dbReference>
<dbReference type="GO" id="GO:0004557">
    <property type="term" value="F:alpha-galactosidase activity"/>
    <property type="evidence" value="ECO:0007669"/>
    <property type="project" value="UniProtKB-EC"/>
</dbReference>
<dbReference type="OMA" id="WKSIVEI"/>
<evidence type="ECO:0000256" key="5">
    <source>
        <dbReference type="ARBA" id="ARBA00022801"/>
    </source>
</evidence>
<dbReference type="Pfam" id="PF16499">
    <property type="entry name" value="Melibiase_2"/>
    <property type="match status" value="1"/>
</dbReference>
<evidence type="ECO:0000256" key="8">
    <source>
        <dbReference type="RuleBase" id="RU361168"/>
    </source>
</evidence>
<dbReference type="FunFam" id="3.20.20.70:FF:000202">
    <property type="entry name" value="Alpha-galactosidase"/>
    <property type="match status" value="1"/>
</dbReference>
<dbReference type="Proteomes" id="UP000242180">
    <property type="component" value="Unassembled WGS sequence"/>
</dbReference>
<evidence type="ECO:0000313" key="12">
    <source>
        <dbReference type="EMBL" id="ORY92102.1"/>
    </source>
</evidence>
<dbReference type="InterPro" id="IPR041233">
    <property type="entry name" value="Melibiase_C"/>
</dbReference>
<proteinExistence type="inferred from homology"/>
<evidence type="ECO:0000256" key="2">
    <source>
        <dbReference type="ARBA" id="ARBA00009743"/>
    </source>
</evidence>
<protein>
    <recommendedName>
        <fullName evidence="3 8">Alpha-galactosidase</fullName>
        <ecNumber evidence="3 8">3.2.1.22</ecNumber>
    </recommendedName>
    <alternativeName>
        <fullName evidence="8">Melibiase</fullName>
    </alternativeName>
</protein>
<keyword evidence="7 8" id="KW-0326">Glycosidase</keyword>
<evidence type="ECO:0000256" key="4">
    <source>
        <dbReference type="ARBA" id="ARBA00022729"/>
    </source>
</evidence>
<dbReference type="GO" id="GO:0005995">
    <property type="term" value="P:melibiose catabolic process"/>
    <property type="evidence" value="ECO:0007669"/>
    <property type="project" value="UniProtKB-ARBA"/>
</dbReference>
<comment type="catalytic activity">
    <reaction evidence="1 8">
        <text>Hydrolysis of terminal, non-reducing alpha-D-galactose residues in alpha-D-galactosides, including galactose oligosaccharides, galactomannans and galactolipids.</text>
        <dbReference type="EC" id="3.2.1.22"/>
    </reaction>
</comment>
<keyword evidence="4 10" id="KW-0732">Signal</keyword>
<keyword evidence="6 8" id="KW-1015">Disulfide bond</keyword>
<feature type="signal peptide" evidence="10">
    <location>
        <begin position="1"/>
        <end position="18"/>
    </location>
</feature>
<dbReference type="PANTHER" id="PTHR11452">
    <property type="entry name" value="ALPHA-GALACTOSIDASE/ALPHA-N-ACETYLGALACTOSAMINIDASE"/>
    <property type="match status" value="1"/>
</dbReference>
<dbReference type="InterPro" id="IPR013785">
    <property type="entry name" value="Aldolase_TIM"/>
</dbReference>
<organism evidence="12 13">
    <name type="scientific">Syncephalastrum racemosum</name>
    <name type="common">Filamentous fungus</name>
    <dbReference type="NCBI Taxonomy" id="13706"/>
    <lineage>
        <taxon>Eukaryota</taxon>
        <taxon>Fungi</taxon>
        <taxon>Fungi incertae sedis</taxon>
        <taxon>Mucoromycota</taxon>
        <taxon>Mucoromycotina</taxon>
        <taxon>Mucoromycetes</taxon>
        <taxon>Mucorales</taxon>
        <taxon>Syncephalastraceae</taxon>
        <taxon>Syncephalastrum</taxon>
    </lineage>
</organism>
<keyword evidence="9" id="KW-0812">Transmembrane</keyword>
<evidence type="ECO:0000256" key="7">
    <source>
        <dbReference type="ARBA" id="ARBA00023295"/>
    </source>
</evidence>
<dbReference type="SUPFAM" id="SSF51011">
    <property type="entry name" value="Glycosyl hydrolase domain"/>
    <property type="match status" value="1"/>
</dbReference>